<evidence type="ECO:0000256" key="1">
    <source>
        <dbReference type="SAM" id="Phobius"/>
    </source>
</evidence>
<feature type="transmembrane region" description="Helical" evidence="1">
    <location>
        <begin position="59"/>
        <end position="80"/>
    </location>
</feature>
<keyword evidence="1" id="KW-1133">Transmembrane helix</keyword>
<feature type="transmembrane region" description="Helical" evidence="1">
    <location>
        <begin position="6"/>
        <end position="26"/>
    </location>
</feature>
<evidence type="ECO:0000313" key="3">
    <source>
        <dbReference type="Proteomes" id="UP000004478"/>
    </source>
</evidence>
<protein>
    <submittedName>
        <fullName evidence="2">Uncharacterized protein</fullName>
    </submittedName>
</protein>
<proteinExistence type="predicted"/>
<dbReference type="Proteomes" id="UP000004478">
    <property type="component" value="Unassembled WGS sequence"/>
</dbReference>
<gene>
    <name evidence="2" type="ORF">B879_01872</name>
</gene>
<feature type="transmembrane region" description="Helical" evidence="1">
    <location>
        <begin position="121"/>
        <end position="141"/>
    </location>
</feature>
<keyword evidence="3" id="KW-1185">Reference proteome</keyword>
<evidence type="ECO:0000313" key="2">
    <source>
        <dbReference type="EMBL" id="EKB49475.1"/>
    </source>
</evidence>
<name>K1KZ59_CECL9</name>
<comment type="caution">
    <text evidence="2">The sequence shown here is derived from an EMBL/GenBank/DDBJ whole genome shotgun (WGS) entry which is preliminary data.</text>
</comment>
<reference evidence="2 3" key="1">
    <citation type="journal article" date="2012" name="J. Bacteriol.">
        <title>Draft Genome Sequence of Cecembia lonarensis Strain LW9T, Isolated from Lonar Lake, a Haloalkaline Lake in India.</title>
        <authorList>
            <person name="Shivaji S."/>
            <person name="Ara S."/>
            <person name="Singh A."/>
            <person name="Pinnaka A.K."/>
        </authorList>
    </citation>
    <scope>NUCLEOTIDE SEQUENCE [LARGE SCALE GENOMIC DNA]</scope>
    <source>
        <strain evidence="2 3">LW9</strain>
    </source>
</reference>
<keyword evidence="1" id="KW-0812">Transmembrane</keyword>
<feature type="transmembrane region" description="Helical" evidence="1">
    <location>
        <begin position="92"/>
        <end position="115"/>
    </location>
</feature>
<keyword evidence="1" id="KW-0472">Membrane</keyword>
<feature type="transmembrane region" description="Helical" evidence="1">
    <location>
        <begin position="35"/>
        <end position="53"/>
    </location>
</feature>
<organism evidence="2 3">
    <name type="scientific">Cecembia lonarensis (strain CCUG 58316 / KCTC 22772 / LW9)</name>
    <dbReference type="NCBI Taxonomy" id="1225176"/>
    <lineage>
        <taxon>Bacteria</taxon>
        <taxon>Pseudomonadati</taxon>
        <taxon>Bacteroidota</taxon>
        <taxon>Cytophagia</taxon>
        <taxon>Cytophagales</taxon>
        <taxon>Cyclobacteriaceae</taxon>
        <taxon>Cecembia</taxon>
    </lineage>
</organism>
<dbReference type="EMBL" id="AMGM01000024">
    <property type="protein sequence ID" value="EKB49475.1"/>
    <property type="molecule type" value="Genomic_DNA"/>
</dbReference>
<accession>K1KZ59</accession>
<sequence>MGLAWTFYNYILFLSFVIGVFPFFTLQENKKEHRVLFTVIFLGMLTEAIGRYYGARGIYNSWIFNFGFLYLETIVIWYYFLTVFRKGHYQKIFIVGIVLFSIWFIFNSFFLQGFWETFQSYTVIISSLSIILCCLWFFYAILVKNWLNGKSLLWIPSFWVVCFLFFFYTASFMYFASFGYLIGLDRNLIFILGSILRTLSGLMYLVMGLAYLLPYFQKKFFLAP</sequence>
<dbReference type="AlphaFoldDB" id="K1KZ59"/>
<feature type="transmembrane region" description="Helical" evidence="1">
    <location>
        <begin position="153"/>
        <end position="176"/>
    </location>
</feature>
<feature type="transmembrane region" description="Helical" evidence="1">
    <location>
        <begin position="188"/>
        <end position="213"/>
    </location>
</feature>